<dbReference type="PANTHER" id="PTHR31353:SF1">
    <property type="entry name" value="PROTEIN FAM98B"/>
    <property type="match status" value="1"/>
</dbReference>
<sequence>MDFDVLDSLDDLGYSVKDDCKIKDVVKVGPKSIEFTQLVEWFSKEIQALLEMDSCVNAITDPDDSSAFLLEVSSFLKELKCPYKALVSGPISQRLLDEESRLTLLDYLCTELQAARIVYNRSKKQKAFEIEVDDSTIASSLNNVQDVLGIKMGENDDPISVFSEIEEKVKEKISSDPEALPQPALEESLSEELWESLNVLYKDFFQDYQVRREMLLTRLEVTIQSFKWGEGSKGKENEILKAYVYKRSKLKKSPSVKLSDVIAARESIFEIEKTSSDELVKNTKSLLQQFLISAVPDRGGRPKEQQPYIEMPDWKKRQGGGGGRGGRGDYRGGGAGGRRGGQKRNRSPKGGDRKGGNFDAAGSY</sequence>
<proteinExistence type="inferred from homology"/>
<dbReference type="Proteomes" id="UP000499080">
    <property type="component" value="Unassembled WGS sequence"/>
</dbReference>
<evidence type="ECO:0000256" key="2">
    <source>
        <dbReference type="SAM" id="MobiDB-lite"/>
    </source>
</evidence>
<dbReference type="PANTHER" id="PTHR31353">
    <property type="entry name" value="FAM98"/>
    <property type="match status" value="1"/>
</dbReference>
<dbReference type="EMBL" id="BGPR01003018">
    <property type="protein sequence ID" value="GBM82566.1"/>
    <property type="molecule type" value="Genomic_DNA"/>
</dbReference>
<dbReference type="Pfam" id="PF10239">
    <property type="entry name" value="DUF2465"/>
    <property type="match status" value="1"/>
</dbReference>
<protein>
    <submittedName>
        <fullName evidence="3">Protein FAM98A</fullName>
    </submittedName>
</protein>
<dbReference type="AlphaFoldDB" id="A0A4Y2J070"/>
<gene>
    <name evidence="3" type="primary">Fam98a_1</name>
    <name evidence="3" type="ORF">AVEN_20791_1</name>
</gene>
<feature type="region of interest" description="Disordered" evidence="2">
    <location>
        <begin position="297"/>
        <end position="364"/>
    </location>
</feature>
<evidence type="ECO:0000313" key="4">
    <source>
        <dbReference type="Proteomes" id="UP000499080"/>
    </source>
</evidence>
<keyword evidence="4" id="KW-1185">Reference proteome</keyword>
<comment type="caution">
    <text evidence="3">The sequence shown here is derived from an EMBL/GenBank/DDBJ whole genome shotgun (WGS) entry which is preliminary data.</text>
</comment>
<organism evidence="3 4">
    <name type="scientific">Araneus ventricosus</name>
    <name type="common">Orbweaver spider</name>
    <name type="synonym">Epeira ventricosa</name>
    <dbReference type="NCBI Taxonomy" id="182803"/>
    <lineage>
        <taxon>Eukaryota</taxon>
        <taxon>Metazoa</taxon>
        <taxon>Ecdysozoa</taxon>
        <taxon>Arthropoda</taxon>
        <taxon>Chelicerata</taxon>
        <taxon>Arachnida</taxon>
        <taxon>Araneae</taxon>
        <taxon>Araneomorphae</taxon>
        <taxon>Entelegynae</taxon>
        <taxon>Araneoidea</taxon>
        <taxon>Araneidae</taxon>
        <taxon>Araneus</taxon>
    </lineage>
</organism>
<accession>A0A4Y2J070</accession>
<name>A0A4Y2J070_ARAVE</name>
<dbReference type="InterPro" id="IPR018797">
    <property type="entry name" value="FAM98"/>
</dbReference>
<evidence type="ECO:0000313" key="3">
    <source>
        <dbReference type="EMBL" id="GBM82566.1"/>
    </source>
</evidence>
<evidence type="ECO:0000256" key="1">
    <source>
        <dbReference type="ARBA" id="ARBA00007218"/>
    </source>
</evidence>
<dbReference type="GO" id="GO:0072669">
    <property type="term" value="C:tRNA-splicing ligase complex"/>
    <property type="evidence" value="ECO:0007669"/>
    <property type="project" value="TreeGrafter"/>
</dbReference>
<comment type="similarity">
    <text evidence="1">Belongs to the FAM98 family.</text>
</comment>
<reference evidence="3 4" key="1">
    <citation type="journal article" date="2019" name="Sci. Rep.">
        <title>Orb-weaving spider Araneus ventricosus genome elucidates the spidroin gene catalogue.</title>
        <authorList>
            <person name="Kono N."/>
            <person name="Nakamura H."/>
            <person name="Ohtoshi R."/>
            <person name="Moran D.A.P."/>
            <person name="Shinohara A."/>
            <person name="Yoshida Y."/>
            <person name="Fujiwara M."/>
            <person name="Mori M."/>
            <person name="Tomita M."/>
            <person name="Arakawa K."/>
        </authorList>
    </citation>
    <scope>NUCLEOTIDE SEQUENCE [LARGE SCALE GENOMIC DNA]</scope>
</reference>
<feature type="compositionally biased region" description="Gly residues" evidence="2">
    <location>
        <begin position="319"/>
        <end position="339"/>
    </location>
</feature>
<dbReference type="OrthoDB" id="512356at2759"/>